<evidence type="ECO:0000256" key="4">
    <source>
        <dbReference type="SAM" id="MobiDB-lite"/>
    </source>
</evidence>
<dbReference type="InterPro" id="IPR002110">
    <property type="entry name" value="Ankyrin_rpt"/>
</dbReference>
<sequence>MPNANLSDESKEQMLDPQEEHEAECGTPLTGGVTPAACVAAAQAGHEGLLDRLLEELPDAAAGTDGPLHLACFQGLVGAVDALARRAGTAVNAPGELGNTPLHLAAMRGSLQACKVVLCHGGDPRLRNVYGNAPASLAATASCRQLLSNMAEGGRQAVDGLRADMATAAAAAQEEEQQREQQQQEQEQRRQQEAEETARLAAETAQAAQLAKEEEESRAAQEEAAAAAAEQERLAEEAAAVLAAKRAAKQGKPTSNTATSRSSKPAAGAAARTLAGTRATQPSPGARAASGSQRSAAGKPPAPQPGLPAGASRKLTASAAGRVSRNISKPGGKPVSRAATGGTAQPAAL</sequence>
<dbReference type="SUPFAM" id="SSF48403">
    <property type="entry name" value="Ankyrin repeat"/>
    <property type="match status" value="1"/>
</dbReference>
<feature type="compositionally biased region" description="Low complexity" evidence="4">
    <location>
        <begin position="199"/>
        <end position="210"/>
    </location>
</feature>
<comment type="caution">
    <text evidence="5">The sequence shown here is derived from an EMBL/GenBank/DDBJ whole genome shotgun (WGS) entry which is preliminary data.</text>
</comment>
<feature type="repeat" description="ANK" evidence="3">
    <location>
        <begin position="97"/>
        <end position="129"/>
    </location>
</feature>
<dbReference type="Gene3D" id="1.25.40.20">
    <property type="entry name" value="Ankyrin repeat-containing domain"/>
    <property type="match status" value="1"/>
</dbReference>
<evidence type="ECO:0000313" key="5">
    <source>
        <dbReference type="EMBL" id="KAI3438256.1"/>
    </source>
</evidence>
<feature type="compositionally biased region" description="Low complexity" evidence="4">
    <location>
        <begin position="266"/>
        <end position="299"/>
    </location>
</feature>
<feature type="region of interest" description="Disordered" evidence="4">
    <location>
        <begin position="245"/>
        <end position="349"/>
    </location>
</feature>
<feature type="compositionally biased region" description="Basic and acidic residues" evidence="4">
    <location>
        <begin position="186"/>
        <end position="198"/>
    </location>
</feature>
<reference evidence="5" key="1">
    <citation type="journal article" date="2019" name="Plant J.">
        <title>Chlorella vulgaris genome assembly and annotation reveals the molecular basis for metabolic acclimation to high light conditions.</title>
        <authorList>
            <person name="Cecchin M."/>
            <person name="Marcolungo L."/>
            <person name="Rossato M."/>
            <person name="Girolomoni L."/>
            <person name="Cosentino E."/>
            <person name="Cuine S."/>
            <person name="Li-Beisson Y."/>
            <person name="Delledonne M."/>
            <person name="Ballottari M."/>
        </authorList>
    </citation>
    <scope>NUCLEOTIDE SEQUENCE</scope>
    <source>
        <strain evidence="5">211/11P</strain>
    </source>
</reference>
<keyword evidence="1" id="KW-0677">Repeat</keyword>
<evidence type="ECO:0000256" key="3">
    <source>
        <dbReference type="PROSITE-ProRule" id="PRU00023"/>
    </source>
</evidence>
<gene>
    <name evidence="5" type="ORF">D9Q98_000692</name>
</gene>
<dbReference type="PROSITE" id="PS50297">
    <property type="entry name" value="ANK_REP_REGION"/>
    <property type="match status" value="1"/>
</dbReference>
<keyword evidence="6" id="KW-1185">Reference proteome</keyword>
<feature type="compositionally biased region" description="Basic and acidic residues" evidence="4">
    <location>
        <begin position="8"/>
        <end position="24"/>
    </location>
</feature>
<protein>
    <submittedName>
        <fullName evidence="5">Uncharacterized protein</fullName>
    </submittedName>
</protein>
<evidence type="ECO:0000256" key="1">
    <source>
        <dbReference type="ARBA" id="ARBA00022737"/>
    </source>
</evidence>
<dbReference type="InterPro" id="IPR036770">
    <property type="entry name" value="Ankyrin_rpt-contain_sf"/>
</dbReference>
<keyword evidence="2 3" id="KW-0040">ANK repeat</keyword>
<dbReference type="OrthoDB" id="539099at2759"/>
<proteinExistence type="predicted"/>
<dbReference type="SMART" id="SM00248">
    <property type="entry name" value="ANK"/>
    <property type="match status" value="3"/>
</dbReference>
<evidence type="ECO:0000256" key="2">
    <source>
        <dbReference type="ARBA" id="ARBA00023043"/>
    </source>
</evidence>
<dbReference type="AlphaFoldDB" id="A0A9D4TZQ9"/>
<feature type="compositionally biased region" description="Polar residues" evidence="4">
    <location>
        <begin position="252"/>
        <end position="263"/>
    </location>
</feature>
<dbReference type="PANTHER" id="PTHR24171">
    <property type="entry name" value="ANKYRIN REPEAT DOMAIN-CONTAINING PROTEIN 39-RELATED"/>
    <property type="match status" value="1"/>
</dbReference>
<name>A0A9D4TZQ9_CHLVU</name>
<organism evidence="5 6">
    <name type="scientific">Chlorella vulgaris</name>
    <name type="common">Green alga</name>
    <dbReference type="NCBI Taxonomy" id="3077"/>
    <lineage>
        <taxon>Eukaryota</taxon>
        <taxon>Viridiplantae</taxon>
        <taxon>Chlorophyta</taxon>
        <taxon>core chlorophytes</taxon>
        <taxon>Trebouxiophyceae</taxon>
        <taxon>Chlorellales</taxon>
        <taxon>Chlorellaceae</taxon>
        <taxon>Chlorella clade</taxon>
        <taxon>Chlorella</taxon>
    </lineage>
</organism>
<feature type="compositionally biased region" description="Basic and acidic residues" evidence="4">
    <location>
        <begin position="211"/>
        <end position="221"/>
    </location>
</feature>
<feature type="region of interest" description="Disordered" evidence="4">
    <location>
        <begin position="166"/>
        <end position="232"/>
    </location>
</feature>
<reference evidence="5" key="2">
    <citation type="submission" date="2020-11" db="EMBL/GenBank/DDBJ databases">
        <authorList>
            <person name="Cecchin M."/>
            <person name="Marcolungo L."/>
            <person name="Rossato M."/>
            <person name="Girolomoni L."/>
            <person name="Cosentino E."/>
            <person name="Cuine S."/>
            <person name="Li-Beisson Y."/>
            <person name="Delledonne M."/>
            <person name="Ballottari M."/>
        </authorList>
    </citation>
    <scope>NUCLEOTIDE SEQUENCE</scope>
    <source>
        <strain evidence="5">211/11P</strain>
        <tissue evidence="5">Whole cell</tissue>
    </source>
</reference>
<dbReference type="PROSITE" id="PS50088">
    <property type="entry name" value="ANK_REPEAT"/>
    <property type="match status" value="1"/>
</dbReference>
<dbReference type="EMBL" id="SIDB01000001">
    <property type="protein sequence ID" value="KAI3438256.1"/>
    <property type="molecule type" value="Genomic_DNA"/>
</dbReference>
<accession>A0A9D4TZQ9</accession>
<feature type="region of interest" description="Disordered" evidence="4">
    <location>
        <begin position="1"/>
        <end position="28"/>
    </location>
</feature>
<evidence type="ECO:0000313" key="6">
    <source>
        <dbReference type="Proteomes" id="UP001055712"/>
    </source>
</evidence>
<dbReference type="Proteomes" id="UP001055712">
    <property type="component" value="Unassembled WGS sequence"/>
</dbReference>
<dbReference type="Pfam" id="PF12796">
    <property type="entry name" value="Ank_2"/>
    <property type="match status" value="1"/>
</dbReference>